<evidence type="ECO:0000256" key="5">
    <source>
        <dbReference type="ARBA" id="ARBA00023002"/>
    </source>
</evidence>
<dbReference type="InterPro" id="IPR006258">
    <property type="entry name" value="Lipoamide_DH"/>
</dbReference>
<keyword evidence="6 11" id="KW-0520">NAD</keyword>
<gene>
    <name evidence="16" type="primary">lpd</name>
    <name evidence="16" type="ORF">MAGMO_0432</name>
</gene>
<dbReference type="NCBIfam" id="TIGR01350">
    <property type="entry name" value="lipoamide_DH"/>
    <property type="match status" value="1"/>
</dbReference>
<feature type="disulfide bond" description="Redox-active" evidence="12">
    <location>
        <begin position="43"/>
        <end position="48"/>
    </location>
</feature>
<dbReference type="InterPro" id="IPR023753">
    <property type="entry name" value="FAD/NAD-binding_dom"/>
</dbReference>
<dbReference type="EMBL" id="LO017727">
    <property type="protein sequence ID" value="CRH04644.1"/>
    <property type="molecule type" value="Genomic_DNA"/>
</dbReference>
<keyword evidence="3 13" id="KW-0285">Flavoprotein</keyword>
<feature type="binding site" evidence="11">
    <location>
        <position position="52"/>
    </location>
    <ligand>
        <name>FAD</name>
        <dbReference type="ChEBI" id="CHEBI:57692"/>
    </ligand>
</feature>
<dbReference type="InterPro" id="IPR036188">
    <property type="entry name" value="FAD/NAD-bd_sf"/>
</dbReference>
<dbReference type="GO" id="GO:0006103">
    <property type="term" value="P:2-oxoglutarate metabolic process"/>
    <property type="evidence" value="ECO:0007669"/>
    <property type="project" value="TreeGrafter"/>
</dbReference>
<dbReference type="GO" id="GO:0050660">
    <property type="term" value="F:flavin adenine dinucleotide binding"/>
    <property type="evidence" value="ECO:0007669"/>
    <property type="project" value="InterPro"/>
</dbReference>
<keyword evidence="5 13" id="KW-0560">Oxidoreductase</keyword>
<feature type="active site" description="Proton acceptor" evidence="10">
    <location>
        <position position="443"/>
    </location>
</feature>
<dbReference type="PIRSF" id="PIRSF000350">
    <property type="entry name" value="Mercury_reductase_MerA"/>
    <property type="match status" value="1"/>
</dbReference>
<organism evidence="16">
    <name type="scientific">Magnetococcus massalia (strain MO-1)</name>
    <dbReference type="NCBI Taxonomy" id="451514"/>
    <lineage>
        <taxon>Bacteria</taxon>
        <taxon>Pseudomonadati</taxon>
        <taxon>Pseudomonadota</taxon>
        <taxon>Magnetococcia</taxon>
        <taxon>Magnetococcales</taxon>
        <taxon>Magnetococcaceae</taxon>
        <taxon>Magnetococcus</taxon>
    </lineage>
</organism>
<dbReference type="Gene3D" id="3.50.50.60">
    <property type="entry name" value="FAD/NAD(P)-binding domain"/>
    <property type="match status" value="2"/>
</dbReference>
<feature type="binding site" evidence="11">
    <location>
        <position position="271"/>
    </location>
    <ligand>
        <name>NAD(+)</name>
        <dbReference type="ChEBI" id="CHEBI:57540"/>
    </ligand>
</feature>
<evidence type="ECO:0000256" key="6">
    <source>
        <dbReference type="ARBA" id="ARBA00023027"/>
    </source>
</evidence>
<evidence type="ECO:0000259" key="14">
    <source>
        <dbReference type="Pfam" id="PF02852"/>
    </source>
</evidence>
<keyword evidence="7" id="KW-1015">Disulfide bond</keyword>
<keyword evidence="11" id="KW-0547">Nucleotide-binding</keyword>
<dbReference type="PRINTS" id="PR00368">
    <property type="entry name" value="FADPNR"/>
</dbReference>
<proteinExistence type="inferred from homology"/>
<evidence type="ECO:0000256" key="1">
    <source>
        <dbReference type="ARBA" id="ARBA00007532"/>
    </source>
</evidence>
<feature type="domain" description="Pyridine nucleotide-disulphide oxidoreductase dimerisation" evidence="14">
    <location>
        <begin position="345"/>
        <end position="454"/>
    </location>
</feature>
<dbReference type="InterPro" id="IPR016156">
    <property type="entry name" value="FAD/NAD-linked_Rdtase_dimer_sf"/>
</dbReference>
<accession>A0A1S7LEW3</accession>
<dbReference type="InterPro" id="IPR050151">
    <property type="entry name" value="Class-I_Pyr_Nuc-Dis_Oxidored"/>
</dbReference>
<keyword evidence="4 11" id="KW-0274">FAD</keyword>
<dbReference type="PROSITE" id="PS00076">
    <property type="entry name" value="PYRIDINE_REDOX_1"/>
    <property type="match status" value="1"/>
</dbReference>
<dbReference type="PANTHER" id="PTHR22912">
    <property type="entry name" value="DISULFIDE OXIDOREDUCTASE"/>
    <property type="match status" value="1"/>
</dbReference>
<comment type="cofactor">
    <cofactor evidence="11 13">
        <name>FAD</name>
        <dbReference type="ChEBI" id="CHEBI:57692"/>
    </cofactor>
    <text evidence="11 13">Binds 1 FAD per subunit.</text>
</comment>
<feature type="binding site" evidence="11">
    <location>
        <position position="312"/>
    </location>
    <ligand>
        <name>FAD</name>
        <dbReference type="ChEBI" id="CHEBI:57692"/>
    </ligand>
</feature>
<dbReference type="EC" id="1.8.1.4" evidence="2 13"/>
<reference evidence="16" key="1">
    <citation type="submission" date="2015-04" db="EMBL/GenBank/DDBJ databases">
        <authorList>
            <person name="Syromyatnikov M.Y."/>
            <person name="Popov V.N."/>
        </authorList>
    </citation>
    <scope>NUCLEOTIDE SEQUENCE</scope>
    <source>
        <strain evidence="16">MO-1</strain>
    </source>
</reference>
<evidence type="ECO:0000256" key="9">
    <source>
        <dbReference type="ARBA" id="ARBA00049187"/>
    </source>
</evidence>
<dbReference type="Pfam" id="PF02852">
    <property type="entry name" value="Pyr_redox_dim"/>
    <property type="match status" value="1"/>
</dbReference>
<evidence type="ECO:0000256" key="8">
    <source>
        <dbReference type="ARBA" id="ARBA00023284"/>
    </source>
</evidence>
<dbReference type="FunFam" id="3.30.390.30:FF:000001">
    <property type="entry name" value="Dihydrolipoyl dehydrogenase"/>
    <property type="match status" value="1"/>
</dbReference>
<dbReference type="GO" id="GO:0004148">
    <property type="term" value="F:dihydrolipoyl dehydrogenase (NADH) activity"/>
    <property type="evidence" value="ECO:0007669"/>
    <property type="project" value="UniProtKB-EC"/>
</dbReference>
<evidence type="ECO:0000256" key="7">
    <source>
        <dbReference type="ARBA" id="ARBA00023157"/>
    </source>
</evidence>
<evidence type="ECO:0000256" key="12">
    <source>
        <dbReference type="PIRSR" id="PIRSR000350-4"/>
    </source>
</evidence>
<evidence type="ECO:0000256" key="2">
    <source>
        <dbReference type="ARBA" id="ARBA00012608"/>
    </source>
</evidence>
<dbReference type="InterPro" id="IPR004099">
    <property type="entry name" value="Pyr_nucl-diS_OxRdtase_dimer"/>
</dbReference>
<name>A0A1S7LEW3_MAGMO</name>
<evidence type="ECO:0000256" key="3">
    <source>
        <dbReference type="ARBA" id="ARBA00022630"/>
    </source>
</evidence>
<dbReference type="SUPFAM" id="SSF55424">
    <property type="entry name" value="FAD/NAD-linked reductases, dimerisation (C-terminal) domain"/>
    <property type="match status" value="1"/>
</dbReference>
<evidence type="ECO:0000256" key="13">
    <source>
        <dbReference type="RuleBase" id="RU003692"/>
    </source>
</evidence>
<evidence type="ECO:0000256" key="4">
    <source>
        <dbReference type="ARBA" id="ARBA00022827"/>
    </source>
</evidence>
<protein>
    <recommendedName>
        <fullName evidence="2 13">Dihydrolipoyl dehydrogenase</fullName>
        <ecNumber evidence="2 13">1.8.1.4</ecNumber>
    </recommendedName>
</protein>
<dbReference type="InterPro" id="IPR001100">
    <property type="entry name" value="Pyr_nuc-diS_OxRdtase"/>
</dbReference>
<keyword evidence="8 13" id="KW-0676">Redox-active center</keyword>
<dbReference type="PRINTS" id="PR00411">
    <property type="entry name" value="PNDRDTASEI"/>
</dbReference>
<dbReference type="AlphaFoldDB" id="A0A1S7LEW3"/>
<comment type="miscellaneous">
    <text evidence="13">The active site is a redox-active disulfide bond.</text>
</comment>
<comment type="catalytic activity">
    <reaction evidence="9 13">
        <text>N(6)-[(R)-dihydrolipoyl]-L-lysyl-[protein] + NAD(+) = N(6)-[(R)-lipoyl]-L-lysyl-[protein] + NADH + H(+)</text>
        <dbReference type="Rhea" id="RHEA:15045"/>
        <dbReference type="Rhea" id="RHEA-COMP:10474"/>
        <dbReference type="Rhea" id="RHEA-COMP:10475"/>
        <dbReference type="ChEBI" id="CHEBI:15378"/>
        <dbReference type="ChEBI" id="CHEBI:57540"/>
        <dbReference type="ChEBI" id="CHEBI:57945"/>
        <dbReference type="ChEBI" id="CHEBI:83099"/>
        <dbReference type="ChEBI" id="CHEBI:83100"/>
        <dbReference type="EC" id="1.8.1.4"/>
    </reaction>
</comment>
<sequence>MESSWDLIIIGSGPGGYPAAIRAAQNGLQVLCVERASQLGGTCLNSGCIPSKALLASSHLYQELRHKGDLHGIMMDGLKVNLGRMQGRKQGVVESLEKGIRGLFKKYGVTLLQGQATLTAPGQVEVEGAESHRLTAKHILLATGSQSWAPASMPIDGEVVISSTEALALTKVPQHLVVIGSGAVGLEMGSVWARLGAEVTVIEAEKEILPGWDATIARTAKRSLRNQNFTFLTGHRVAAIHAGSEQAAVSCENAKGETVMVEGDRVLVAVGRRADPHAAGADALGVVRDGQGDIVVDAQFQTNIPGLYAVGDLITGPKLAHRAMEEGVWLADTLAGRAAHRPGMVPGVVYTDPELAMAGMTEAAAKAEGIPVKCAQFPFMASGRARAQEAADGLIKLVKHAETGKLLGIHVVGGAGGEHLSTAMLAMEEGLDAEKLAQLMFPHPSFGEALKEAAIALDGKALHL</sequence>
<evidence type="ECO:0000256" key="11">
    <source>
        <dbReference type="PIRSR" id="PIRSR000350-3"/>
    </source>
</evidence>
<comment type="similarity">
    <text evidence="1 13">Belongs to the class-I pyridine nucleotide-disulfide oxidoreductase family.</text>
</comment>
<feature type="domain" description="FAD/NAD(P)-binding" evidence="15">
    <location>
        <begin position="6"/>
        <end position="327"/>
    </location>
</feature>
<feature type="binding site" evidence="11">
    <location>
        <position position="203"/>
    </location>
    <ligand>
        <name>NAD(+)</name>
        <dbReference type="ChEBI" id="CHEBI:57540"/>
    </ligand>
</feature>
<evidence type="ECO:0000313" key="16">
    <source>
        <dbReference type="EMBL" id="CRH04644.1"/>
    </source>
</evidence>
<evidence type="ECO:0000256" key="10">
    <source>
        <dbReference type="PIRSR" id="PIRSR000350-2"/>
    </source>
</evidence>
<dbReference type="PANTHER" id="PTHR22912:SF151">
    <property type="entry name" value="DIHYDROLIPOYL DEHYDROGENASE, MITOCHONDRIAL"/>
    <property type="match status" value="1"/>
</dbReference>
<dbReference type="Gene3D" id="3.30.390.30">
    <property type="match status" value="1"/>
</dbReference>
<feature type="binding site" evidence="11">
    <location>
        <begin position="143"/>
        <end position="145"/>
    </location>
    <ligand>
        <name>FAD</name>
        <dbReference type="ChEBI" id="CHEBI:57692"/>
    </ligand>
</feature>
<dbReference type="Pfam" id="PF07992">
    <property type="entry name" value="Pyr_redox_2"/>
    <property type="match status" value="1"/>
</dbReference>
<dbReference type="InterPro" id="IPR012999">
    <property type="entry name" value="Pyr_OxRdtase_I_AS"/>
</dbReference>
<dbReference type="SUPFAM" id="SSF51905">
    <property type="entry name" value="FAD/NAD(P)-binding domain"/>
    <property type="match status" value="1"/>
</dbReference>
<dbReference type="GO" id="GO:0005737">
    <property type="term" value="C:cytoplasm"/>
    <property type="evidence" value="ECO:0007669"/>
    <property type="project" value="UniProtKB-ARBA"/>
</dbReference>
<evidence type="ECO:0000259" key="15">
    <source>
        <dbReference type="Pfam" id="PF07992"/>
    </source>
</evidence>
<feature type="binding site" evidence="11">
    <location>
        <begin position="180"/>
        <end position="187"/>
    </location>
    <ligand>
        <name>NAD(+)</name>
        <dbReference type="ChEBI" id="CHEBI:57540"/>
    </ligand>
</feature>